<protein>
    <submittedName>
        <fullName evidence="1">Uncharacterized protein</fullName>
    </submittedName>
</protein>
<proteinExistence type="predicted"/>
<reference evidence="2" key="1">
    <citation type="submission" date="2018-02" db="EMBL/GenBank/DDBJ databases">
        <authorList>
            <person name="Clavel T."/>
            <person name="Strowig T."/>
        </authorList>
    </citation>
    <scope>NUCLEOTIDE SEQUENCE [LARGE SCALE GENOMIC DNA]</scope>
    <source>
        <strain evidence="2">DSM 103720</strain>
    </source>
</reference>
<dbReference type="AlphaFoldDB" id="A0A2V1ITR6"/>
<evidence type="ECO:0000313" key="2">
    <source>
        <dbReference type="Proteomes" id="UP000244905"/>
    </source>
</evidence>
<comment type="caution">
    <text evidence="1">The sequence shown here is derived from an EMBL/GenBank/DDBJ whole genome shotgun (WGS) entry which is preliminary data.</text>
</comment>
<organism evidence="1 2">
    <name type="scientific">Duncaniella muris</name>
    <dbReference type="NCBI Taxonomy" id="2094150"/>
    <lineage>
        <taxon>Bacteria</taxon>
        <taxon>Pseudomonadati</taxon>
        <taxon>Bacteroidota</taxon>
        <taxon>Bacteroidia</taxon>
        <taxon>Bacteroidales</taxon>
        <taxon>Muribaculaceae</taxon>
        <taxon>Duncaniella</taxon>
    </lineage>
</organism>
<dbReference type="GeneID" id="82524736"/>
<accession>A0A2V1ITR6</accession>
<sequence length="152" mass="18346">MAKHFGSIMDFTRERNDDLMRAYREQLALANYIIMPEIFEKVAESPAKRFWVSEERAAVEVSRMLVGKPFSRMRPNKREMFEEIFRRYIALRDLHPDKSLFVLVSDIVRQPAPKFYLTPRTVGEFIYRIKNGWYDKQFDRYRKDIDGERPQE</sequence>
<dbReference type="RefSeq" id="WP_107030905.1">
    <property type="nucleotide sequence ID" value="NZ_PUEC01000001.1"/>
</dbReference>
<dbReference type="EMBL" id="PUEC01000001">
    <property type="protein sequence ID" value="PWB04349.1"/>
    <property type="molecule type" value="Genomic_DNA"/>
</dbReference>
<name>A0A2V1ITR6_9BACT</name>
<evidence type="ECO:0000313" key="1">
    <source>
        <dbReference type="EMBL" id="PWB04349.1"/>
    </source>
</evidence>
<keyword evidence="2" id="KW-1185">Reference proteome</keyword>
<gene>
    <name evidence="1" type="ORF">C5O23_00035</name>
</gene>
<dbReference type="Proteomes" id="UP000244905">
    <property type="component" value="Unassembled WGS sequence"/>
</dbReference>